<dbReference type="Proteomes" id="UP001056855">
    <property type="component" value="Chromosome"/>
</dbReference>
<dbReference type="GeneID" id="73289646"/>
<dbReference type="CDD" id="cd00085">
    <property type="entry name" value="HNHc"/>
    <property type="match status" value="1"/>
</dbReference>
<dbReference type="Pfam" id="PF13391">
    <property type="entry name" value="HNH_2"/>
    <property type="match status" value="1"/>
</dbReference>
<proteinExistence type="predicted"/>
<sequence length="121" mass="13733">MTNRPRSSPPLVCSGPASHGIRSTSWDAGPHKNDYGRNPTRPPTTDVAPGLPLDLRLKTQVCARNSYQGLHVHHIVPRRQFYHEEKGYDYEQANNLDNLITLCTVHHVVWERCSPLCPDIR</sequence>
<dbReference type="KEGG" id="sawl:NGM29_06330"/>
<dbReference type="AlphaFoldDB" id="A0A9E7NCD5"/>
<feature type="region of interest" description="Disordered" evidence="1">
    <location>
        <begin position="1"/>
        <end position="50"/>
    </location>
</feature>
<dbReference type="InterPro" id="IPR003615">
    <property type="entry name" value="HNH_nuc"/>
</dbReference>
<dbReference type="GO" id="GO:0004519">
    <property type="term" value="F:endonuclease activity"/>
    <property type="evidence" value="ECO:0007669"/>
    <property type="project" value="UniProtKB-KW"/>
</dbReference>
<keyword evidence="3" id="KW-0540">Nuclease</keyword>
<protein>
    <submittedName>
        <fullName evidence="3">HNH endonuclease</fullName>
    </submittedName>
</protein>
<organism evidence="3 4">
    <name type="scientific">Natronosalvus rutilus</name>
    <dbReference type="NCBI Taxonomy" id="2953753"/>
    <lineage>
        <taxon>Archaea</taxon>
        <taxon>Methanobacteriati</taxon>
        <taxon>Methanobacteriota</taxon>
        <taxon>Stenosarchaea group</taxon>
        <taxon>Halobacteria</taxon>
        <taxon>Halobacteriales</taxon>
        <taxon>Natrialbaceae</taxon>
        <taxon>Natronosalvus</taxon>
    </lineage>
</organism>
<evidence type="ECO:0000259" key="2">
    <source>
        <dbReference type="SMART" id="SM00507"/>
    </source>
</evidence>
<dbReference type="SMART" id="SM00507">
    <property type="entry name" value="HNHc"/>
    <property type="match status" value="1"/>
</dbReference>
<dbReference type="EMBL" id="CP100355">
    <property type="protein sequence ID" value="UTF54871.1"/>
    <property type="molecule type" value="Genomic_DNA"/>
</dbReference>
<evidence type="ECO:0000313" key="4">
    <source>
        <dbReference type="Proteomes" id="UP001056855"/>
    </source>
</evidence>
<keyword evidence="3" id="KW-0255">Endonuclease</keyword>
<accession>A0A9E7NCD5</accession>
<name>A0A9E7NCD5_9EURY</name>
<evidence type="ECO:0000256" key="1">
    <source>
        <dbReference type="SAM" id="MobiDB-lite"/>
    </source>
</evidence>
<dbReference type="RefSeq" id="WP_254159590.1">
    <property type="nucleotide sequence ID" value="NZ_CP100355.1"/>
</dbReference>
<reference evidence="3" key="1">
    <citation type="submission" date="2022-06" db="EMBL/GenBank/DDBJ databases">
        <title>Diverse halophilic archaea isolated from saline environments.</title>
        <authorList>
            <person name="Cui H.-L."/>
        </authorList>
    </citation>
    <scope>NUCLEOTIDE SEQUENCE</scope>
    <source>
        <strain evidence="3">WLHS1</strain>
    </source>
</reference>
<gene>
    <name evidence="3" type="ORF">NGM29_06330</name>
</gene>
<evidence type="ECO:0000313" key="3">
    <source>
        <dbReference type="EMBL" id="UTF54871.1"/>
    </source>
</evidence>
<feature type="domain" description="HNH nuclease" evidence="2">
    <location>
        <begin position="52"/>
        <end position="108"/>
    </location>
</feature>
<keyword evidence="4" id="KW-1185">Reference proteome</keyword>
<keyword evidence="3" id="KW-0378">Hydrolase</keyword>